<dbReference type="Gene3D" id="3.20.10.10">
    <property type="entry name" value="D-amino Acid Aminotransferase, subunit A, domain 2"/>
    <property type="match status" value="1"/>
</dbReference>
<comment type="caution">
    <text evidence="6">The sequence shown here is derived from an EMBL/GenBank/DDBJ whole genome shotgun (WGS) entry which is preliminary data.</text>
</comment>
<gene>
    <name evidence="6" type="primary">pabC</name>
    <name evidence="6" type="ORF">ACFFIX_23360</name>
</gene>
<evidence type="ECO:0000313" key="6">
    <source>
        <dbReference type="EMBL" id="MFC0274290.1"/>
    </source>
</evidence>
<dbReference type="InterPro" id="IPR001544">
    <property type="entry name" value="Aminotrans_IV"/>
</dbReference>
<evidence type="ECO:0000256" key="5">
    <source>
        <dbReference type="RuleBase" id="RU004516"/>
    </source>
</evidence>
<comment type="similarity">
    <text evidence="2 4">Belongs to the class-IV pyridoxal-phosphate-dependent aminotransferase family.</text>
</comment>
<dbReference type="InterPro" id="IPR018300">
    <property type="entry name" value="Aminotrans_IV_CS"/>
</dbReference>
<comment type="cofactor">
    <cofactor evidence="1 5">
        <name>pyridoxal 5'-phosphate</name>
        <dbReference type="ChEBI" id="CHEBI:597326"/>
    </cofactor>
</comment>
<proteinExistence type="inferred from homology"/>
<accession>A0ABV6GKT4</accession>
<dbReference type="RefSeq" id="WP_378938378.1">
    <property type="nucleotide sequence ID" value="NZ_JBHLVO010000032.1"/>
</dbReference>
<keyword evidence="6" id="KW-0456">Lyase</keyword>
<dbReference type="Proteomes" id="UP001589854">
    <property type="component" value="Unassembled WGS sequence"/>
</dbReference>
<dbReference type="InterPro" id="IPR043132">
    <property type="entry name" value="BCAT-like_C"/>
</dbReference>
<keyword evidence="7" id="KW-1185">Reference proteome</keyword>
<dbReference type="PROSITE" id="PS00770">
    <property type="entry name" value="AA_TRANSFER_CLASS_4"/>
    <property type="match status" value="1"/>
</dbReference>
<dbReference type="PANTHER" id="PTHR42743">
    <property type="entry name" value="AMINO-ACID AMINOTRANSFERASE"/>
    <property type="match status" value="1"/>
</dbReference>
<sequence>MYIYLNSEFVKASEARISPFDHGFLYGMGVFETFRVYQGFPFLLNDHLTRLHQSLVELNIPIELEMNEVRRVIAELIQLNNLEDQDISIRLNVSAGVGRVGHLNETYEAPSVIYYVRPAPHLTDQTEIKATLLKINRNTPEGDYRLKSHHYLNNILGKRELQGHLSDEGIFLTKEGFVAEGIVSNIFWVKDNKVYTPSVHTGILNGITRQFVMKCLTKHNISVYEGFYTREELLNADEVFLTNSGQEVLAVKMVDDVPFYGRNGEVTHTLQKMYAQYHQRLLSINEL</sequence>
<evidence type="ECO:0000256" key="4">
    <source>
        <dbReference type="RuleBase" id="RU004106"/>
    </source>
</evidence>
<dbReference type="NCBIfam" id="NF005800">
    <property type="entry name" value="PRK07650.1"/>
    <property type="match status" value="1"/>
</dbReference>
<dbReference type="EMBL" id="JBHLVO010000032">
    <property type="protein sequence ID" value="MFC0274290.1"/>
    <property type="molecule type" value="Genomic_DNA"/>
</dbReference>
<dbReference type="EC" id="4.1.3.38" evidence="6"/>
<dbReference type="PANTHER" id="PTHR42743:SF11">
    <property type="entry name" value="AMINODEOXYCHORISMATE LYASE"/>
    <property type="match status" value="1"/>
</dbReference>
<dbReference type="Gene3D" id="3.30.470.10">
    <property type="match status" value="1"/>
</dbReference>
<dbReference type="InterPro" id="IPR050571">
    <property type="entry name" value="Class-IV_PLP-Dep_Aminotrnsfr"/>
</dbReference>
<organism evidence="6 7">
    <name type="scientific">Metabacillus herbersteinensis</name>
    <dbReference type="NCBI Taxonomy" id="283816"/>
    <lineage>
        <taxon>Bacteria</taxon>
        <taxon>Bacillati</taxon>
        <taxon>Bacillota</taxon>
        <taxon>Bacilli</taxon>
        <taxon>Bacillales</taxon>
        <taxon>Bacillaceae</taxon>
        <taxon>Metabacillus</taxon>
    </lineage>
</organism>
<evidence type="ECO:0000313" key="7">
    <source>
        <dbReference type="Proteomes" id="UP001589854"/>
    </source>
</evidence>
<dbReference type="GO" id="GO:0008696">
    <property type="term" value="F:4-amino-4-deoxychorismate lyase activity"/>
    <property type="evidence" value="ECO:0007669"/>
    <property type="project" value="UniProtKB-EC"/>
</dbReference>
<protein>
    <submittedName>
        <fullName evidence="6">Aminodeoxychorismate lyase</fullName>
        <ecNumber evidence="6">4.1.3.38</ecNumber>
    </submittedName>
</protein>
<dbReference type="SUPFAM" id="SSF56752">
    <property type="entry name" value="D-aminoacid aminotransferase-like PLP-dependent enzymes"/>
    <property type="match status" value="1"/>
</dbReference>
<name>A0ABV6GKT4_9BACI</name>
<dbReference type="InterPro" id="IPR043131">
    <property type="entry name" value="BCAT-like_N"/>
</dbReference>
<evidence type="ECO:0000256" key="1">
    <source>
        <dbReference type="ARBA" id="ARBA00001933"/>
    </source>
</evidence>
<dbReference type="InterPro" id="IPR036038">
    <property type="entry name" value="Aminotransferase-like"/>
</dbReference>
<reference evidence="6 7" key="1">
    <citation type="submission" date="2024-09" db="EMBL/GenBank/DDBJ databases">
        <authorList>
            <person name="Sun Q."/>
            <person name="Mori K."/>
        </authorList>
    </citation>
    <scope>NUCLEOTIDE SEQUENCE [LARGE SCALE GENOMIC DNA]</scope>
    <source>
        <strain evidence="6 7">CCM 7228</strain>
    </source>
</reference>
<evidence type="ECO:0000256" key="3">
    <source>
        <dbReference type="ARBA" id="ARBA00022898"/>
    </source>
</evidence>
<dbReference type="Pfam" id="PF01063">
    <property type="entry name" value="Aminotran_4"/>
    <property type="match status" value="1"/>
</dbReference>
<evidence type="ECO:0000256" key="2">
    <source>
        <dbReference type="ARBA" id="ARBA00009320"/>
    </source>
</evidence>
<keyword evidence="3 5" id="KW-0663">Pyridoxal phosphate</keyword>